<gene>
    <name evidence="4" type="ORF">B7O98_00390</name>
</gene>
<dbReference type="Pfam" id="PF01954">
    <property type="entry name" value="AF2212-like"/>
    <property type="match status" value="1"/>
</dbReference>
<reference evidence="4 5" key="1">
    <citation type="journal article" date="2018" name="Syst. Appl. Microbiol.">
        <title>A new symbiotic nanoarchaeote (Candidatus Nanoclepta minutus) and its host (Zestosphaera tikiterensis gen. nov., sp. nov.) from a New Zealand hot spring.</title>
        <authorList>
            <person name="St John E."/>
            <person name="Liu Y."/>
            <person name="Podar M."/>
            <person name="Stott M.B."/>
            <person name="Meneghin J."/>
            <person name="Chen Z."/>
            <person name="Lagutin K."/>
            <person name="Mitchell K."/>
            <person name="Reysenbach A.L."/>
        </authorList>
    </citation>
    <scope>NUCLEOTIDE SEQUENCE [LARGE SCALE GENOMIC DNA]</scope>
    <source>
        <strain evidence="4">NZ3</strain>
    </source>
</reference>
<dbReference type="Proteomes" id="UP000244093">
    <property type="component" value="Unassembled WGS sequence"/>
</dbReference>
<organism evidence="4 5">
    <name type="scientific">Zestosphaera tikiterensis</name>
    <dbReference type="NCBI Taxonomy" id="1973259"/>
    <lineage>
        <taxon>Archaea</taxon>
        <taxon>Thermoproteota</taxon>
        <taxon>Thermoprotei</taxon>
        <taxon>Desulfurococcales</taxon>
        <taxon>Desulfurococcaceae</taxon>
        <taxon>Zestosphaera</taxon>
    </lineage>
</organism>
<dbReference type="AlphaFoldDB" id="A0A2R7Y8R2"/>
<protein>
    <recommendedName>
        <fullName evidence="3">Antitoxin</fullName>
    </recommendedName>
</protein>
<proteinExistence type="inferred from homology"/>
<dbReference type="Gene3D" id="4.10.1150.10">
    <property type="entry name" value="AF2212/PG0164-like"/>
    <property type="match status" value="1"/>
</dbReference>
<accession>A0A2R7Y8R2</accession>
<evidence type="ECO:0000313" key="4">
    <source>
        <dbReference type="EMBL" id="PUA33915.1"/>
    </source>
</evidence>
<comment type="caution">
    <text evidence="4">The sequence shown here is derived from an EMBL/GenBank/DDBJ whole genome shotgun (WGS) entry which is preliminary data.</text>
</comment>
<dbReference type="SUPFAM" id="SSF141694">
    <property type="entry name" value="AF2212/PG0164-like"/>
    <property type="match status" value="1"/>
</dbReference>
<dbReference type="InterPro" id="IPR024069">
    <property type="entry name" value="AF2212-like_dom_sf"/>
</dbReference>
<sequence>MSRVIRVRYEKGVFKPLEPVDLEEGEEVQIIIRSSELIDDKFYGIVRKHRPDIRREELLEVLEEIEDEGFRGH</sequence>
<evidence type="ECO:0000256" key="1">
    <source>
        <dbReference type="ARBA" id="ARBA00006615"/>
    </source>
</evidence>
<comment type="function">
    <text evidence="3">Antitoxin component of a type II toxin-antitoxin (TA) system.</text>
</comment>
<dbReference type="EMBL" id="NBVN01000001">
    <property type="protein sequence ID" value="PUA33915.1"/>
    <property type="molecule type" value="Genomic_DNA"/>
</dbReference>
<dbReference type="InterPro" id="IPR008203">
    <property type="entry name" value="AF2212-like"/>
</dbReference>
<evidence type="ECO:0000256" key="3">
    <source>
        <dbReference type="RuleBase" id="RU368051"/>
    </source>
</evidence>
<evidence type="ECO:0000313" key="5">
    <source>
        <dbReference type="Proteomes" id="UP000244093"/>
    </source>
</evidence>
<comment type="similarity">
    <text evidence="1 3">Belongs to the UPF0165 family.</text>
</comment>
<keyword evidence="2 3" id="KW-1277">Toxin-antitoxin system</keyword>
<name>A0A2R7Y8R2_9CREN</name>
<evidence type="ECO:0000256" key="2">
    <source>
        <dbReference type="ARBA" id="ARBA00022649"/>
    </source>
</evidence>